<reference evidence="6 7" key="1">
    <citation type="submission" date="2020-04" db="EMBL/GenBank/DDBJ databases">
        <title>Advantages and limits of metagenomic assembly and binning of a giant virus.</title>
        <authorList>
            <person name="Schulz F."/>
            <person name="Andreani J."/>
            <person name="Francis R."/>
            <person name="Boudjemaa H."/>
            <person name="Bou Khalil J.Y."/>
            <person name="Lee J."/>
            <person name="La Scola B."/>
            <person name="Woyke T."/>
        </authorList>
    </citation>
    <scope>NUCLEOTIDE SEQUENCE [LARGE SCALE GENOMIC DNA]</scope>
    <source>
        <strain evidence="6 7">FV1/VV64</strain>
    </source>
</reference>
<sequence>MSNQLPEYTLDEIATHNTEKSLWLIVNDYIYDVTEFINHHPGGAKPFLNGAGKDVTTYFNNVKKHGKSETLPDFMKTLCVGKVKPS</sequence>
<dbReference type="PRINTS" id="PR00363">
    <property type="entry name" value="CYTOCHROMEB5"/>
</dbReference>
<dbReference type="Pfam" id="PF00173">
    <property type="entry name" value="Cyt-b5"/>
    <property type="match status" value="1"/>
</dbReference>
<dbReference type="InterPro" id="IPR036400">
    <property type="entry name" value="Cyt_B5-like_heme/steroid_sf"/>
</dbReference>
<gene>
    <name evidence="6" type="ORF">Fadolivirus_1_116</name>
</gene>
<dbReference type="InterPro" id="IPR018506">
    <property type="entry name" value="Cyt_B5_heme-BS"/>
</dbReference>
<evidence type="ECO:0000256" key="4">
    <source>
        <dbReference type="ARBA" id="ARBA00038168"/>
    </source>
</evidence>
<protein>
    <submittedName>
        <fullName evidence="6">Cytochrome b5-like protein</fullName>
    </submittedName>
</protein>
<dbReference type="InterPro" id="IPR050668">
    <property type="entry name" value="Cytochrome_b5"/>
</dbReference>
<dbReference type="Proteomes" id="UP001162001">
    <property type="component" value="Segment"/>
</dbReference>
<feature type="domain" description="Cytochrome b5 heme-binding" evidence="5">
    <location>
        <begin position="5"/>
        <end position="84"/>
    </location>
</feature>
<dbReference type="SMART" id="SM01117">
    <property type="entry name" value="Cyt-b5"/>
    <property type="match status" value="1"/>
</dbReference>
<keyword evidence="7" id="KW-1185">Reference proteome</keyword>
<dbReference type="PROSITE" id="PS50255">
    <property type="entry name" value="CYTOCHROME_B5_2"/>
    <property type="match status" value="1"/>
</dbReference>
<evidence type="ECO:0000259" key="5">
    <source>
        <dbReference type="PROSITE" id="PS50255"/>
    </source>
</evidence>
<evidence type="ECO:0000256" key="1">
    <source>
        <dbReference type="ARBA" id="ARBA00022617"/>
    </source>
</evidence>
<dbReference type="PANTHER" id="PTHR19359">
    <property type="entry name" value="CYTOCHROME B5"/>
    <property type="match status" value="1"/>
</dbReference>
<dbReference type="GO" id="GO:0020037">
    <property type="term" value="F:heme binding"/>
    <property type="evidence" value="ECO:0007669"/>
    <property type="project" value="InterPro"/>
</dbReference>
<dbReference type="GO" id="GO:0016020">
    <property type="term" value="C:membrane"/>
    <property type="evidence" value="ECO:0007669"/>
    <property type="project" value="TreeGrafter"/>
</dbReference>
<dbReference type="GO" id="GO:0046872">
    <property type="term" value="F:metal ion binding"/>
    <property type="evidence" value="ECO:0007669"/>
    <property type="project" value="UniProtKB-KW"/>
</dbReference>
<name>A0A7D3UUY6_9VIRU</name>
<dbReference type="PANTHER" id="PTHR19359:SF14">
    <property type="entry name" value="CYTOCHROME B5 A"/>
    <property type="match status" value="1"/>
</dbReference>
<dbReference type="SUPFAM" id="SSF55856">
    <property type="entry name" value="Cytochrome b5-like heme/steroid binding domain"/>
    <property type="match status" value="1"/>
</dbReference>
<accession>A0A7D3UUY6</accession>
<dbReference type="EMBL" id="MT418680">
    <property type="protein sequence ID" value="QKF93574.1"/>
    <property type="molecule type" value="Genomic_DNA"/>
</dbReference>
<keyword evidence="1" id="KW-0349">Heme</keyword>
<evidence type="ECO:0000313" key="7">
    <source>
        <dbReference type="Proteomes" id="UP001162001"/>
    </source>
</evidence>
<keyword evidence="3" id="KW-0408">Iron</keyword>
<dbReference type="PROSITE" id="PS00191">
    <property type="entry name" value="CYTOCHROME_B5_1"/>
    <property type="match status" value="1"/>
</dbReference>
<organism evidence="6 7">
    <name type="scientific">Fadolivirus FV1/VV64</name>
    <dbReference type="NCBI Taxonomy" id="3070911"/>
    <lineage>
        <taxon>Viruses</taxon>
        <taxon>Varidnaviria</taxon>
        <taxon>Bamfordvirae</taxon>
        <taxon>Nucleocytoviricota</taxon>
        <taxon>Megaviricetes</taxon>
        <taxon>Imitervirales</taxon>
        <taxon>Mimiviridae</taxon>
        <taxon>Klosneuvirinae</taxon>
        <taxon>Fadolivirus</taxon>
        <taxon>Fadolivirus algeromassiliense</taxon>
    </lineage>
</organism>
<comment type="similarity">
    <text evidence="4">Belongs to the cytochrome b5 family.</text>
</comment>
<proteinExistence type="inferred from homology"/>
<dbReference type="InterPro" id="IPR001199">
    <property type="entry name" value="Cyt_B5-like_heme/steroid-bd"/>
</dbReference>
<keyword evidence="2" id="KW-0479">Metal-binding</keyword>
<dbReference type="FunFam" id="3.10.120.10:FF:000007">
    <property type="entry name" value="Sulfite oxidase, mitochondrial"/>
    <property type="match status" value="1"/>
</dbReference>
<evidence type="ECO:0000256" key="2">
    <source>
        <dbReference type="ARBA" id="ARBA00022723"/>
    </source>
</evidence>
<evidence type="ECO:0000313" key="6">
    <source>
        <dbReference type="EMBL" id="QKF93574.1"/>
    </source>
</evidence>
<evidence type="ECO:0000256" key="3">
    <source>
        <dbReference type="ARBA" id="ARBA00023004"/>
    </source>
</evidence>
<dbReference type="Gene3D" id="3.10.120.10">
    <property type="entry name" value="Cytochrome b5-like heme/steroid binding domain"/>
    <property type="match status" value="1"/>
</dbReference>